<feature type="transmembrane region" description="Helical" evidence="2">
    <location>
        <begin position="167"/>
        <end position="191"/>
    </location>
</feature>
<dbReference type="OrthoDB" id="4640608at2"/>
<proteinExistence type="predicted"/>
<reference evidence="4" key="1">
    <citation type="journal article" date="2016" name="Genome Announc.">
        <title>Draft Genome Sequences of Five Rapidly Growing Mycobacterium Species, M. thermoresistibile, M. fortuitum subsp. acetamidolyticum, M. canariasense, M. brisbanense, and M. novocastrense.</title>
        <authorList>
            <person name="Katahira K."/>
            <person name="Ogura Y."/>
            <person name="Gotoh Y."/>
            <person name="Hayashi T."/>
        </authorList>
    </citation>
    <scope>NUCLEOTIDE SEQUENCE [LARGE SCALE GENOMIC DNA]</scope>
    <source>
        <strain evidence="4">JCM15654</strain>
    </source>
</reference>
<dbReference type="EMBL" id="BCSX01000065">
    <property type="protein sequence ID" value="GAS92986.1"/>
    <property type="molecule type" value="Genomic_DNA"/>
</dbReference>
<feature type="region of interest" description="Disordered" evidence="1">
    <location>
        <begin position="83"/>
        <end position="110"/>
    </location>
</feature>
<evidence type="ECO:0000256" key="1">
    <source>
        <dbReference type="SAM" id="MobiDB-lite"/>
    </source>
</evidence>
<dbReference type="RefSeq" id="WP_062832505.1">
    <property type="nucleotide sequence ID" value="NZ_BCSX01000065.1"/>
</dbReference>
<evidence type="ECO:0000313" key="4">
    <source>
        <dbReference type="Proteomes" id="UP000069620"/>
    </source>
</evidence>
<feature type="transmembrane region" description="Helical" evidence="2">
    <location>
        <begin position="14"/>
        <end position="35"/>
    </location>
</feature>
<keyword evidence="2" id="KW-0812">Transmembrane</keyword>
<feature type="transmembrane region" description="Helical" evidence="2">
    <location>
        <begin position="139"/>
        <end position="161"/>
    </location>
</feature>
<name>A0A100W7L5_9MYCO</name>
<reference evidence="4" key="2">
    <citation type="submission" date="2016-02" db="EMBL/GenBank/DDBJ databases">
        <title>Draft genome sequence of five rapidly growing Mycobacterium species.</title>
        <authorList>
            <person name="Katahira K."/>
            <person name="Gotou Y."/>
            <person name="Iida K."/>
            <person name="Ogura Y."/>
            <person name="Hayashi T."/>
        </authorList>
    </citation>
    <scope>NUCLEOTIDE SEQUENCE [LARGE SCALE GENOMIC DNA]</scope>
    <source>
        <strain evidence="4">JCM15654</strain>
    </source>
</reference>
<protein>
    <recommendedName>
        <fullName evidence="5">Transmembrane protein</fullName>
    </recommendedName>
</protein>
<feature type="transmembrane region" description="Helical" evidence="2">
    <location>
        <begin position="55"/>
        <end position="76"/>
    </location>
</feature>
<dbReference type="Proteomes" id="UP000069620">
    <property type="component" value="Unassembled WGS sequence"/>
</dbReference>
<dbReference type="AlphaFoldDB" id="A0A100W7L5"/>
<accession>A0A100W7L5</accession>
<comment type="caution">
    <text evidence="3">The sequence shown here is derived from an EMBL/GenBank/DDBJ whole genome shotgun (WGS) entry which is preliminary data.</text>
</comment>
<gene>
    <name evidence="3" type="ORF">RMCB_7082</name>
</gene>
<keyword evidence="4" id="KW-1185">Reference proteome</keyword>
<organism evidence="3 4">
    <name type="scientific">Mycolicibacterium brisbanense</name>
    <dbReference type="NCBI Taxonomy" id="146020"/>
    <lineage>
        <taxon>Bacteria</taxon>
        <taxon>Bacillati</taxon>
        <taxon>Actinomycetota</taxon>
        <taxon>Actinomycetes</taxon>
        <taxon>Mycobacteriales</taxon>
        <taxon>Mycobacteriaceae</taxon>
        <taxon>Mycolicibacterium</taxon>
    </lineage>
</organism>
<sequence length="200" mass="20437">MTGPLDDLDSTDRILLGACVAAWLAALGAGVAAIVALVDLGRSHAQGSDSAGTPWLLYTVIGISALVIVGAVPLLLRARAQAGNRQQPQPARAAVRPPQDTPGRRVVTPGRTSQPPLLVSRYGGDDVAAAAVEQVWLRYTLAIAAAIGAATAAIGIATYLMATESDLGAWICYGVAGLITLGMVGLPIVALRQLDDLVPA</sequence>
<evidence type="ECO:0000313" key="3">
    <source>
        <dbReference type="EMBL" id="GAS92986.1"/>
    </source>
</evidence>
<dbReference type="STRING" id="146020.RMCB_7082"/>
<dbReference type="Pfam" id="PF10812">
    <property type="entry name" value="DUF2561"/>
    <property type="match status" value="1"/>
</dbReference>
<keyword evidence="2" id="KW-0472">Membrane</keyword>
<evidence type="ECO:0008006" key="5">
    <source>
        <dbReference type="Google" id="ProtNLM"/>
    </source>
</evidence>
<keyword evidence="2" id="KW-1133">Transmembrane helix</keyword>
<evidence type="ECO:0000256" key="2">
    <source>
        <dbReference type="SAM" id="Phobius"/>
    </source>
</evidence>
<dbReference type="InterPro" id="IPR024381">
    <property type="entry name" value="DUF2561"/>
</dbReference>
<feature type="compositionally biased region" description="Low complexity" evidence="1">
    <location>
        <begin position="83"/>
        <end position="98"/>
    </location>
</feature>